<dbReference type="InterPro" id="IPR051531">
    <property type="entry name" value="N-acetyltransferase"/>
</dbReference>
<evidence type="ECO:0000313" key="2">
    <source>
        <dbReference type="EMBL" id="RED15747.1"/>
    </source>
</evidence>
<comment type="caution">
    <text evidence="2">The sequence shown here is derived from an EMBL/GenBank/DDBJ whole genome shotgun (WGS) entry which is preliminary data.</text>
</comment>
<sequence>MSAIIETDRLILRDWRDADREPMFRHCNSQPNVMRFLLGVQTRVKTDKMIDKFIRWQGEYGHTFWAVERKDDGELLGFCGLKRINDDGVLPDPGTMEIGWRLREDAWGRGYAREAAAASMSYAFDTFDPDFVSAFTVKGNAGSWGLMKRLGMVRREDLDHWYDEWGPDLGNGIVYRITREDWAGKHGEFEQRKSQA</sequence>
<dbReference type="OrthoDB" id="6293260at2"/>
<dbReference type="Proteomes" id="UP000256310">
    <property type="component" value="Unassembled WGS sequence"/>
</dbReference>
<dbReference type="PANTHER" id="PTHR43792:SF1">
    <property type="entry name" value="N-ACETYLTRANSFERASE DOMAIN-CONTAINING PROTEIN"/>
    <property type="match status" value="1"/>
</dbReference>
<organism evidence="2 3">
    <name type="scientific">Parasphingopyxis lamellibrachiae</name>
    <dbReference type="NCBI Taxonomy" id="680125"/>
    <lineage>
        <taxon>Bacteria</taxon>
        <taxon>Pseudomonadati</taxon>
        <taxon>Pseudomonadota</taxon>
        <taxon>Alphaproteobacteria</taxon>
        <taxon>Sphingomonadales</taxon>
        <taxon>Sphingomonadaceae</taxon>
        <taxon>Parasphingopyxis</taxon>
    </lineage>
</organism>
<name>A0A3D9FDU3_9SPHN</name>
<dbReference type="Pfam" id="PF13302">
    <property type="entry name" value="Acetyltransf_3"/>
    <property type="match status" value="1"/>
</dbReference>
<dbReference type="AlphaFoldDB" id="A0A3D9FDU3"/>
<gene>
    <name evidence="2" type="ORF">DFR46_0751</name>
</gene>
<dbReference type="EMBL" id="QRDP01000004">
    <property type="protein sequence ID" value="RED15747.1"/>
    <property type="molecule type" value="Genomic_DNA"/>
</dbReference>
<dbReference type="Gene3D" id="3.40.630.30">
    <property type="match status" value="1"/>
</dbReference>
<dbReference type="GO" id="GO:0016747">
    <property type="term" value="F:acyltransferase activity, transferring groups other than amino-acyl groups"/>
    <property type="evidence" value="ECO:0007669"/>
    <property type="project" value="InterPro"/>
</dbReference>
<dbReference type="InterPro" id="IPR016181">
    <property type="entry name" value="Acyl_CoA_acyltransferase"/>
</dbReference>
<accession>A0A3D9FDU3</accession>
<reference evidence="2 3" key="1">
    <citation type="submission" date="2018-07" db="EMBL/GenBank/DDBJ databases">
        <title>Genomic Encyclopedia of Type Strains, Phase IV (KMG-IV): sequencing the most valuable type-strain genomes for metagenomic binning, comparative biology and taxonomic classification.</title>
        <authorList>
            <person name="Goeker M."/>
        </authorList>
    </citation>
    <scope>NUCLEOTIDE SEQUENCE [LARGE SCALE GENOMIC DNA]</scope>
    <source>
        <strain evidence="2 3">DSM 26725</strain>
    </source>
</reference>
<dbReference type="PANTHER" id="PTHR43792">
    <property type="entry name" value="GNAT FAMILY, PUTATIVE (AFU_ORTHOLOGUE AFUA_3G00765)-RELATED-RELATED"/>
    <property type="match status" value="1"/>
</dbReference>
<protein>
    <submittedName>
        <fullName evidence="2">RimJ/RimL family protein N-acetyltransferase</fullName>
    </submittedName>
</protein>
<keyword evidence="3" id="KW-1185">Reference proteome</keyword>
<dbReference type="PROSITE" id="PS51186">
    <property type="entry name" value="GNAT"/>
    <property type="match status" value="1"/>
</dbReference>
<dbReference type="InterPro" id="IPR000182">
    <property type="entry name" value="GNAT_dom"/>
</dbReference>
<keyword evidence="2" id="KW-0808">Transferase</keyword>
<dbReference type="RefSeq" id="WP_116235227.1">
    <property type="nucleotide sequence ID" value="NZ_QRDP01000004.1"/>
</dbReference>
<feature type="domain" description="N-acetyltransferase" evidence="1">
    <location>
        <begin position="1"/>
        <end position="180"/>
    </location>
</feature>
<evidence type="ECO:0000259" key="1">
    <source>
        <dbReference type="PROSITE" id="PS51186"/>
    </source>
</evidence>
<dbReference type="SUPFAM" id="SSF55729">
    <property type="entry name" value="Acyl-CoA N-acyltransferases (Nat)"/>
    <property type="match status" value="1"/>
</dbReference>
<evidence type="ECO:0000313" key="3">
    <source>
        <dbReference type="Proteomes" id="UP000256310"/>
    </source>
</evidence>
<proteinExistence type="predicted"/>